<dbReference type="Proteomes" id="UP001165042">
    <property type="component" value="Unassembled WGS sequence"/>
</dbReference>
<dbReference type="PROSITE" id="PS00211">
    <property type="entry name" value="ABC_TRANSPORTER_1"/>
    <property type="match status" value="1"/>
</dbReference>
<evidence type="ECO:0000256" key="3">
    <source>
        <dbReference type="ARBA" id="ARBA00022741"/>
    </source>
</evidence>
<accession>A0A9W6QPA3</accession>
<evidence type="ECO:0000256" key="2">
    <source>
        <dbReference type="ARBA" id="ARBA00022448"/>
    </source>
</evidence>
<dbReference type="Pfam" id="PF00005">
    <property type="entry name" value="ABC_tran"/>
    <property type="match status" value="1"/>
</dbReference>
<keyword evidence="4 6" id="KW-0067">ATP-binding</keyword>
<proteinExistence type="inferred from homology"/>
<organism evidence="6 7">
    <name type="scientific">Actinokineospora globicatena</name>
    <dbReference type="NCBI Taxonomy" id="103729"/>
    <lineage>
        <taxon>Bacteria</taxon>
        <taxon>Bacillati</taxon>
        <taxon>Actinomycetota</taxon>
        <taxon>Actinomycetes</taxon>
        <taxon>Pseudonocardiales</taxon>
        <taxon>Pseudonocardiaceae</taxon>
        <taxon>Actinokineospora</taxon>
    </lineage>
</organism>
<dbReference type="Gene3D" id="3.40.50.300">
    <property type="entry name" value="P-loop containing nucleotide triphosphate hydrolases"/>
    <property type="match status" value="1"/>
</dbReference>
<comment type="caution">
    <text evidence="6">The sequence shown here is derived from an EMBL/GenBank/DDBJ whole genome shotgun (WGS) entry which is preliminary data.</text>
</comment>
<dbReference type="PROSITE" id="PS50893">
    <property type="entry name" value="ABC_TRANSPORTER_2"/>
    <property type="match status" value="1"/>
</dbReference>
<feature type="domain" description="ABC transporter" evidence="5">
    <location>
        <begin position="2"/>
        <end position="227"/>
    </location>
</feature>
<name>A0A9W6QPA3_9PSEU</name>
<sequence>MIEATGLTKHYGRTVAVDNLSFTVSEGKVTGFLGPNGAGKSTTMRMILGLDRPTSGDVRIDGQHYRDLHQPLRTVGALLDAKWVHPNRSARSHLRWLAAASKLPRSRVDEVLDLVGLGGVADKNAGGFSLGMSQRLGIAAALLGDPKVLLFDEPVNGLDPEGILWIRKFMHRLAAEGRTVFVSSHLLSEMAQTAQDLVVIGRGKLIHQGTVDEFIAHATESTVLVRSPELEKLGEHLLGAGAGISDDGDALRVSGMDSAAIGELAAAKQITLHELSPQVGSLEQAFIQLTGDSVEYRTAEAAQRAGQEERA</sequence>
<dbReference type="InterPro" id="IPR003593">
    <property type="entry name" value="AAA+_ATPase"/>
</dbReference>
<dbReference type="CDD" id="cd03268">
    <property type="entry name" value="ABC_BcrA_bacitracin_resist"/>
    <property type="match status" value="1"/>
</dbReference>
<evidence type="ECO:0000313" key="6">
    <source>
        <dbReference type="EMBL" id="GLW92182.1"/>
    </source>
</evidence>
<dbReference type="EMBL" id="BSSD01000004">
    <property type="protein sequence ID" value="GLW92182.1"/>
    <property type="molecule type" value="Genomic_DNA"/>
</dbReference>
<dbReference type="PANTHER" id="PTHR43335">
    <property type="entry name" value="ABC TRANSPORTER, ATP-BINDING PROTEIN"/>
    <property type="match status" value="1"/>
</dbReference>
<keyword evidence="7" id="KW-1185">Reference proteome</keyword>
<keyword evidence="2" id="KW-0813">Transport</keyword>
<dbReference type="GO" id="GO:0016887">
    <property type="term" value="F:ATP hydrolysis activity"/>
    <property type="evidence" value="ECO:0007669"/>
    <property type="project" value="InterPro"/>
</dbReference>
<dbReference type="PANTHER" id="PTHR43335:SF4">
    <property type="entry name" value="ABC TRANSPORTER, ATP-BINDING PROTEIN"/>
    <property type="match status" value="1"/>
</dbReference>
<evidence type="ECO:0000256" key="1">
    <source>
        <dbReference type="ARBA" id="ARBA00005417"/>
    </source>
</evidence>
<evidence type="ECO:0000259" key="5">
    <source>
        <dbReference type="PROSITE" id="PS50893"/>
    </source>
</evidence>
<reference evidence="6" key="1">
    <citation type="submission" date="2023-02" db="EMBL/GenBank/DDBJ databases">
        <title>Actinokineospora globicatena NBRC 15670.</title>
        <authorList>
            <person name="Ichikawa N."/>
            <person name="Sato H."/>
            <person name="Tonouchi N."/>
        </authorList>
    </citation>
    <scope>NUCLEOTIDE SEQUENCE</scope>
    <source>
        <strain evidence="6">NBRC 15670</strain>
    </source>
</reference>
<gene>
    <name evidence="6" type="ORF">Aglo03_29980</name>
</gene>
<keyword evidence="3" id="KW-0547">Nucleotide-binding</keyword>
<dbReference type="SUPFAM" id="SSF52540">
    <property type="entry name" value="P-loop containing nucleoside triphosphate hydrolases"/>
    <property type="match status" value="1"/>
</dbReference>
<dbReference type="InterPro" id="IPR017871">
    <property type="entry name" value="ABC_transporter-like_CS"/>
</dbReference>
<protein>
    <submittedName>
        <fullName evidence="6">ABC transporter ATP-binding protein</fullName>
    </submittedName>
</protein>
<dbReference type="SMART" id="SM00382">
    <property type="entry name" value="AAA"/>
    <property type="match status" value="1"/>
</dbReference>
<dbReference type="RefSeq" id="WP_285610833.1">
    <property type="nucleotide sequence ID" value="NZ_BSSD01000004.1"/>
</dbReference>
<evidence type="ECO:0000256" key="4">
    <source>
        <dbReference type="ARBA" id="ARBA00022840"/>
    </source>
</evidence>
<evidence type="ECO:0000313" key="7">
    <source>
        <dbReference type="Proteomes" id="UP001165042"/>
    </source>
</evidence>
<dbReference type="GO" id="GO:0005524">
    <property type="term" value="F:ATP binding"/>
    <property type="evidence" value="ECO:0007669"/>
    <property type="project" value="UniProtKB-KW"/>
</dbReference>
<dbReference type="InterPro" id="IPR027417">
    <property type="entry name" value="P-loop_NTPase"/>
</dbReference>
<comment type="similarity">
    <text evidence="1">Belongs to the ABC transporter superfamily.</text>
</comment>
<dbReference type="InterPro" id="IPR003439">
    <property type="entry name" value="ABC_transporter-like_ATP-bd"/>
</dbReference>
<dbReference type="AlphaFoldDB" id="A0A9W6QPA3"/>